<keyword evidence="1" id="KW-0863">Zinc-finger</keyword>
<dbReference type="Proteomes" id="UP000241690">
    <property type="component" value="Unassembled WGS sequence"/>
</dbReference>
<feature type="region of interest" description="Disordered" evidence="2">
    <location>
        <begin position="145"/>
        <end position="165"/>
    </location>
</feature>
<feature type="region of interest" description="Disordered" evidence="2">
    <location>
        <begin position="262"/>
        <end position="296"/>
    </location>
</feature>
<dbReference type="PROSITE" id="PS50157">
    <property type="entry name" value="ZINC_FINGER_C2H2_2"/>
    <property type="match status" value="1"/>
</dbReference>
<dbReference type="EMBL" id="KZ679678">
    <property type="protein sequence ID" value="PTB56762.1"/>
    <property type="molecule type" value="Genomic_DNA"/>
</dbReference>
<evidence type="ECO:0000313" key="4">
    <source>
        <dbReference type="EMBL" id="PTB56762.1"/>
    </source>
</evidence>
<keyword evidence="5" id="KW-1185">Reference proteome</keyword>
<evidence type="ECO:0000313" key="5">
    <source>
        <dbReference type="Proteomes" id="UP000241690"/>
    </source>
</evidence>
<keyword evidence="1" id="KW-0479">Metal-binding</keyword>
<dbReference type="STRING" id="983964.A0A2T4AI99"/>
<proteinExistence type="predicted"/>
<keyword evidence="1" id="KW-0862">Zinc</keyword>
<name>A0A2T4AI99_TRIHA</name>
<feature type="compositionally biased region" description="Low complexity" evidence="2">
    <location>
        <begin position="262"/>
        <end position="278"/>
    </location>
</feature>
<evidence type="ECO:0000256" key="1">
    <source>
        <dbReference type="PROSITE-ProRule" id="PRU00042"/>
    </source>
</evidence>
<accession>A0A2T4AI99</accession>
<sequence length="615" mass="68594">MAQPNDDTSTGLWQSVENLDDDVVRFSQLDLACLGLATETDHETTGAQNLDLSGNHFLPFQLSSYEESIDENLYNRGLFDGHRSIFADSIESNVTPPTYMIDPSLNEPRWQTPSFSLQPSLAHNYASQTEGGDRHETSVRRTHAYGPAEMLQYSPAAENQPRGLPRRRSRYFRSQQYQTTLPPPIDIANSTVVADALDPMQRWRESPPETEPASLSAIADALKHTPLQTRSSSSAGSLNSQGIGSCAASTISFGSGTSYSSASNASTSSATFRSSNSRSRSRVTKRTRANTTKKKDKDQDKRIFPCTFCCDSFKSKYDWARHEKSLHLNLERWRCAPFGGTVISPETGRAHCAYCSMLDPNAKHLDSHNHGACESQGQTPTFSRKDHLVQHLRLAHHVETLPIIDSWKDQGPPVSSRCGFCNIRMQTWQERVDHLTKHFRKGATMDNWKGEHCFESSVSVKVTHAMPPYLIGAESRALIPFSVTSHGTKDHLSQIQQATEQSLGIWDGGRTASPICGPGPSPELATQPALLNPFSEETSSMTFPEVLALHLGRYAQEQMRLGIIPTDRMFQDEARRIMFDSVDPWDQTIADDDYWLSLFRDRHLNNAPVSKEDSA</sequence>
<dbReference type="PROSITE" id="PS00028">
    <property type="entry name" value="ZINC_FINGER_C2H2_1"/>
    <property type="match status" value="1"/>
</dbReference>
<protein>
    <recommendedName>
        <fullName evidence="3">C2H2-type domain-containing protein</fullName>
    </recommendedName>
</protein>
<dbReference type="GO" id="GO:0008270">
    <property type="term" value="F:zinc ion binding"/>
    <property type="evidence" value="ECO:0007669"/>
    <property type="project" value="UniProtKB-KW"/>
</dbReference>
<evidence type="ECO:0000256" key="2">
    <source>
        <dbReference type="SAM" id="MobiDB-lite"/>
    </source>
</evidence>
<feature type="compositionally biased region" description="Basic residues" evidence="2">
    <location>
        <begin position="279"/>
        <end position="292"/>
    </location>
</feature>
<gene>
    <name evidence="4" type="ORF">M431DRAFT_112045</name>
</gene>
<dbReference type="AlphaFoldDB" id="A0A2T4AI99"/>
<evidence type="ECO:0000259" key="3">
    <source>
        <dbReference type="PROSITE" id="PS50157"/>
    </source>
</evidence>
<organism evidence="4 5">
    <name type="scientific">Trichoderma harzianum CBS 226.95</name>
    <dbReference type="NCBI Taxonomy" id="983964"/>
    <lineage>
        <taxon>Eukaryota</taxon>
        <taxon>Fungi</taxon>
        <taxon>Dikarya</taxon>
        <taxon>Ascomycota</taxon>
        <taxon>Pezizomycotina</taxon>
        <taxon>Sordariomycetes</taxon>
        <taxon>Hypocreomycetidae</taxon>
        <taxon>Hypocreales</taxon>
        <taxon>Hypocreaceae</taxon>
        <taxon>Trichoderma</taxon>
    </lineage>
</organism>
<dbReference type="InterPro" id="IPR013087">
    <property type="entry name" value="Znf_C2H2_type"/>
</dbReference>
<dbReference type="SMART" id="SM00355">
    <property type="entry name" value="ZnF_C2H2"/>
    <property type="match status" value="2"/>
</dbReference>
<feature type="domain" description="C2H2-type" evidence="3">
    <location>
        <begin position="304"/>
        <end position="332"/>
    </location>
</feature>
<reference evidence="4 5" key="1">
    <citation type="submission" date="2016-07" db="EMBL/GenBank/DDBJ databases">
        <title>Multiple horizontal gene transfer events from other fungi enriched the ability of initially mycotrophic Trichoderma (Ascomycota) to feed on dead plant biomass.</title>
        <authorList>
            <consortium name="DOE Joint Genome Institute"/>
            <person name="Aerts A."/>
            <person name="Atanasova L."/>
            <person name="Chenthamara K."/>
            <person name="Zhang J."/>
            <person name="Grujic M."/>
            <person name="Henrissat B."/>
            <person name="Kuo A."/>
            <person name="Salamov A."/>
            <person name="Lipzen A."/>
            <person name="Labutti K."/>
            <person name="Barry K."/>
            <person name="Miao Y."/>
            <person name="Rahimi M.J."/>
            <person name="Shen Q."/>
            <person name="Grigoriev I.V."/>
            <person name="Kubicek C.P."/>
            <person name="Druzhinina I.S."/>
        </authorList>
    </citation>
    <scope>NUCLEOTIDE SEQUENCE [LARGE SCALE GENOMIC DNA]</scope>
    <source>
        <strain evidence="4 5">CBS 226.95</strain>
    </source>
</reference>
<dbReference type="GeneID" id="36620375"/>
<dbReference type="RefSeq" id="XP_024776439.1">
    <property type="nucleotide sequence ID" value="XM_024911816.1"/>
</dbReference>